<evidence type="ECO:0000313" key="7">
    <source>
        <dbReference type="EMBL" id="JAT18335.1"/>
    </source>
</evidence>
<dbReference type="InterPro" id="IPR002347">
    <property type="entry name" value="SDR_fam"/>
</dbReference>
<protein>
    <recommendedName>
        <fullName evidence="8">Hydroxysteroid dehydrogenase-like protein 1</fullName>
    </recommendedName>
</protein>
<dbReference type="Gene3D" id="3.40.50.720">
    <property type="entry name" value="NAD(P)-binding Rossmann-like Domain"/>
    <property type="match status" value="1"/>
</dbReference>
<keyword evidence="6" id="KW-1133">Transmembrane helix</keyword>
<evidence type="ECO:0000256" key="3">
    <source>
        <dbReference type="ARBA" id="ARBA00023002"/>
    </source>
</evidence>
<dbReference type="GO" id="GO:0016491">
    <property type="term" value="F:oxidoreductase activity"/>
    <property type="evidence" value="ECO:0007669"/>
    <property type="project" value="UniProtKB-KW"/>
</dbReference>
<keyword evidence="2" id="KW-0521">NADP</keyword>
<dbReference type="FunFam" id="3.40.50.720:FF:000137">
    <property type="entry name" value="Hydroxysteroid (17-beta) dehydrogenase 3"/>
    <property type="match status" value="1"/>
</dbReference>
<reference evidence="7" key="1">
    <citation type="submission" date="2015-11" db="EMBL/GenBank/DDBJ databases">
        <title>De novo transcriptome assembly of four potential Pierce s Disease insect vectors from Arizona vineyards.</title>
        <authorList>
            <person name="Tassone E.E."/>
        </authorList>
    </citation>
    <scope>NUCLEOTIDE SEQUENCE</scope>
</reference>
<keyword evidence="4" id="KW-0496">Mitochondrion</keyword>
<accession>A0A1B6L3U3</accession>
<dbReference type="AlphaFoldDB" id="A0A1B6L3U3"/>
<dbReference type="InterPro" id="IPR020904">
    <property type="entry name" value="Sc_DH/Rdtase_CS"/>
</dbReference>
<feature type="transmembrane region" description="Helical" evidence="6">
    <location>
        <begin position="21"/>
        <end position="47"/>
    </location>
</feature>
<dbReference type="GO" id="GO:0005739">
    <property type="term" value="C:mitochondrion"/>
    <property type="evidence" value="ECO:0007669"/>
    <property type="project" value="UniProtKB-SubCell"/>
</dbReference>
<organism evidence="7">
    <name type="scientific">Graphocephala atropunctata</name>
    <dbReference type="NCBI Taxonomy" id="36148"/>
    <lineage>
        <taxon>Eukaryota</taxon>
        <taxon>Metazoa</taxon>
        <taxon>Ecdysozoa</taxon>
        <taxon>Arthropoda</taxon>
        <taxon>Hexapoda</taxon>
        <taxon>Insecta</taxon>
        <taxon>Pterygota</taxon>
        <taxon>Neoptera</taxon>
        <taxon>Paraneoptera</taxon>
        <taxon>Hemiptera</taxon>
        <taxon>Auchenorrhyncha</taxon>
        <taxon>Membracoidea</taxon>
        <taxon>Cicadellidae</taxon>
        <taxon>Cicadellinae</taxon>
        <taxon>Cicadellini</taxon>
        <taxon>Graphocephala</taxon>
    </lineage>
</organism>
<dbReference type="PIRSF" id="PIRSF000126">
    <property type="entry name" value="11-beta-HSD1"/>
    <property type="match status" value="1"/>
</dbReference>
<keyword evidence="6" id="KW-0812">Transmembrane</keyword>
<sequence>TLSPANRQHRSRACTRSTVMSVAVGMFAVAGCALVATLLTDVLWGVVLGLRAHVLPRLHFFAVDLKERYGSWAVVTGSTDGIGRAYAMELAKRGINVVLISRTQDKLVKTAAQIESLYGVKTKTIAIDYSKGQFVFDAIEKELKNIPIGILVNNVGKQYSYPMYLTEVPEQELWDIVNINIGAATLMTRLILPQMKQRGRGAIVNVSSSSELQPLPLMTVYAASKVYLKSFSEALRVEYQGSGITIQHLSPLFINTKMNAFSYRLQTSSIFVPDAETYAQNAINTLGIVNHSTGYWAHGIQYFFTMIPPKWVRTYIGNHMNKVFRKDYLNTRSATLPVL</sequence>
<name>A0A1B6L3U3_9HEMI</name>
<dbReference type="EMBL" id="GEBQ01021642">
    <property type="protein sequence ID" value="JAT18335.1"/>
    <property type="molecule type" value="Transcribed_RNA"/>
</dbReference>
<gene>
    <name evidence="7" type="ORF">g.1599</name>
</gene>
<evidence type="ECO:0000256" key="5">
    <source>
        <dbReference type="ARBA" id="ARBA00038261"/>
    </source>
</evidence>
<dbReference type="InterPro" id="IPR036291">
    <property type="entry name" value="NAD(P)-bd_dom_sf"/>
</dbReference>
<dbReference type="InterPro" id="IPR052149">
    <property type="entry name" value="17-beta-HSD3-like"/>
</dbReference>
<dbReference type="Pfam" id="PF00106">
    <property type="entry name" value="adh_short"/>
    <property type="match status" value="1"/>
</dbReference>
<evidence type="ECO:0000256" key="1">
    <source>
        <dbReference type="ARBA" id="ARBA00004173"/>
    </source>
</evidence>
<evidence type="ECO:0008006" key="8">
    <source>
        <dbReference type="Google" id="ProtNLM"/>
    </source>
</evidence>
<comment type="subcellular location">
    <subcellularLocation>
        <location evidence="1">Mitochondrion</location>
    </subcellularLocation>
</comment>
<proteinExistence type="inferred from homology"/>
<comment type="similarity">
    <text evidence="5">Belongs to the short-chain dehydrogenases/reductases (SDR) family. 17-beta-HSD 3 subfamily.</text>
</comment>
<keyword evidence="3" id="KW-0560">Oxidoreductase</keyword>
<evidence type="ECO:0000256" key="2">
    <source>
        <dbReference type="ARBA" id="ARBA00022857"/>
    </source>
</evidence>
<evidence type="ECO:0000256" key="6">
    <source>
        <dbReference type="SAM" id="Phobius"/>
    </source>
</evidence>
<dbReference type="SUPFAM" id="SSF51735">
    <property type="entry name" value="NAD(P)-binding Rossmann-fold domains"/>
    <property type="match status" value="1"/>
</dbReference>
<dbReference type="PRINTS" id="PR00080">
    <property type="entry name" value="SDRFAMILY"/>
</dbReference>
<evidence type="ECO:0000256" key="4">
    <source>
        <dbReference type="ARBA" id="ARBA00023128"/>
    </source>
</evidence>
<dbReference type="PRINTS" id="PR00081">
    <property type="entry name" value="GDHRDH"/>
</dbReference>
<dbReference type="PROSITE" id="PS00061">
    <property type="entry name" value="ADH_SHORT"/>
    <property type="match status" value="1"/>
</dbReference>
<dbReference type="CDD" id="cd05356">
    <property type="entry name" value="17beta-HSD1_like_SDR_c"/>
    <property type="match status" value="1"/>
</dbReference>
<feature type="non-terminal residue" evidence="7">
    <location>
        <position position="1"/>
    </location>
</feature>
<dbReference type="PANTHER" id="PTHR44889">
    <property type="entry name" value="INACTIVE HYDROXYSTEROID DEHYDROGENASE-LIKE PROTEIN 1"/>
    <property type="match status" value="1"/>
</dbReference>
<keyword evidence="6" id="KW-0472">Membrane</keyword>
<dbReference type="PANTHER" id="PTHR44889:SF1">
    <property type="entry name" value="INACTIVE HYDROXYSTEROID DEHYDROGENASE-LIKE PROTEIN 1"/>
    <property type="match status" value="1"/>
</dbReference>